<gene>
    <name evidence="2" type="ORF">L873DRAFT_1817496</name>
</gene>
<evidence type="ECO:0000313" key="3">
    <source>
        <dbReference type="Proteomes" id="UP000276215"/>
    </source>
</evidence>
<sequence length="124" mass="13347">MARSSPGNNNRTVSNGTTSLGQVKGTVGQTHGHPVRAISYALIPTLPQRAITFAPPEASHSTWPHSGLPYKGLSFRGGIHAPPSRTWVITTQQRSRTREPPHSIARERFASNSSGPAELLFLAN</sequence>
<proteinExistence type="predicted"/>
<dbReference type="AlphaFoldDB" id="A0A3N4J2X4"/>
<evidence type="ECO:0000313" key="2">
    <source>
        <dbReference type="EMBL" id="RPA92506.1"/>
    </source>
</evidence>
<feature type="region of interest" description="Disordered" evidence="1">
    <location>
        <begin position="1"/>
        <end position="30"/>
    </location>
</feature>
<accession>A0A3N4J2X4</accession>
<reference evidence="2 3" key="1">
    <citation type="journal article" date="2018" name="Nat. Ecol. Evol.">
        <title>Pezizomycetes genomes reveal the molecular basis of ectomycorrhizal truffle lifestyle.</title>
        <authorList>
            <person name="Murat C."/>
            <person name="Payen T."/>
            <person name="Noel B."/>
            <person name="Kuo A."/>
            <person name="Morin E."/>
            <person name="Chen J."/>
            <person name="Kohler A."/>
            <person name="Krizsan K."/>
            <person name="Balestrini R."/>
            <person name="Da Silva C."/>
            <person name="Montanini B."/>
            <person name="Hainaut M."/>
            <person name="Levati E."/>
            <person name="Barry K.W."/>
            <person name="Belfiori B."/>
            <person name="Cichocki N."/>
            <person name="Clum A."/>
            <person name="Dockter R.B."/>
            <person name="Fauchery L."/>
            <person name="Guy J."/>
            <person name="Iotti M."/>
            <person name="Le Tacon F."/>
            <person name="Lindquist E.A."/>
            <person name="Lipzen A."/>
            <person name="Malagnac F."/>
            <person name="Mello A."/>
            <person name="Molinier V."/>
            <person name="Miyauchi S."/>
            <person name="Poulain J."/>
            <person name="Riccioni C."/>
            <person name="Rubini A."/>
            <person name="Sitrit Y."/>
            <person name="Splivallo R."/>
            <person name="Traeger S."/>
            <person name="Wang M."/>
            <person name="Zifcakova L."/>
            <person name="Wipf D."/>
            <person name="Zambonelli A."/>
            <person name="Paolocci F."/>
            <person name="Nowrousian M."/>
            <person name="Ottonello S."/>
            <person name="Baldrian P."/>
            <person name="Spatafora J.W."/>
            <person name="Henrissat B."/>
            <person name="Nagy L.G."/>
            <person name="Aury J.M."/>
            <person name="Wincker P."/>
            <person name="Grigoriev I.V."/>
            <person name="Bonfante P."/>
            <person name="Martin F.M."/>
        </authorList>
    </citation>
    <scope>NUCLEOTIDE SEQUENCE [LARGE SCALE GENOMIC DNA]</scope>
    <source>
        <strain evidence="2 3">120613-1</strain>
    </source>
</reference>
<dbReference type="Proteomes" id="UP000276215">
    <property type="component" value="Unassembled WGS sequence"/>
</dbReference>
<organism evidence="2 3">
    <name type="scientific">Choiromyces venosus 120613-1</name>
    <dbReference type="NCBI Taxonomy" id="1336337"/>
    <lineage>
        <taxon>Eukaryota</taxon>
        <taxon>Fungi</taxon>
        <taxon>Dikarya</taxon>
        <taxon>Ascomycota</taxon>
        <taxon>Pezizomycotina</taxon>
        <taxon>Pezizomycetes</taxon>
        <taxon>Pezizales</taxon>
        <taxon>Tuberaceae</taxon>
        <taxon>Choiromyces</taxon>
    </lineage>
</organism>
<feature type="non-terminal residue" evidence="2">
    <location>
        <position position="124"/>
    </location>
</feature>
<evidence type="ECO:0000256" key="1">
    <source>
        <dbReference type="SAM" id="MobiDB-lite"/>
    </source>
</evidence>
<dbReference type="EMBL" id="ML120471">
    <property type="protein sequence ID" value="RPA92506.1"/>
    <property type="molecule type" value="Genomic_DNA"/>
</dbReference>
<keyword evidence="3" id="KW-1185">Reference proteome</keyword>
<protein>
    <submittedName>
        <fullName evidence="2">Uncharacterized protein</fullName>
    </submittedName>
</protein>
<name>A0A3N4J2X4_9PEZI</name>
<feature type="compositionally biased region" description="Polar residues" evidence="1">
    <location>
        <begin position="1"/>
        <end position="21"/>
    </location>
</feature>